<proteinExistence type="predicted"/>
<organism evidence="2 3">
    <name type="scientific">Adineta ricciae</name>
    <name type="common">Rotifer</name>
    <dbReference type="NCBI Taxonomy" id="249248"/>
    <lineage>
        <taxon>Eukaryota</taxon>
        <taxon>Metazoa</taxon>
        <taxon>Spiralia</taxon>
        <taxon>Gnathifera</taxon>
        <taxon>Rotifera</taxon>
        <taxon>Eurotatoria</taxon>
        <taxon>Bdelloidea</taxon>
        <taxon>Adinetida</taxon>
        <taxon>Adinetidae</taxon>
        <taxon>Adineta</taxon>
    </lineage>
</organism>
<dbReference type="Proteomes" id="UP000663828">
    <property type="component" value="Unassembled WGS sequence"/>
</dbReference>
<name>A0A816FD78_ADIRI</name>
<gene>
    <name evidence="2" type="ORF">XAT740_LOCUS56648</name>
</gene>
<sequence>MKELKSICKNIVNENQQILNNQGKKLLVNLFEYHRIKCNQIRFGQTSTNLLVDVYMKEFLKDALQKLHLLATDLINKAHQKYDENTQQKHYAEFRGKIRKNIEPSIRSVEFLLEQQFRNDAYVELRENAAIQIQKQLIHSAKQVFDRETRKNTDINDLNDVLNEKHKELRKEFQNSLESLRKSYNEITETILNIYNQIVESRRANANPNDIYNLCPYLNSNGFHEQNKQLEKIFQALHLVSQKTTKKESFWARIFHGTPKEWCHHQEQLRWFSHTYDHEKNQEIYTKIIENLLPQLESNLRRMLLTLKLAYSDPQTIIALIDYVNNSMMGQTSCIQENFQYFNLAIFTRDLIVIALKLLIDEAYKIVDEKHQEFSRALKDLDRWKESILQQFECIRNSYEQGRKFREDLTKQILEQTVKYFKRQILTEIHEKITGNSRIDPEKIACEAYETKNIVDNQIQKLQEKLTQCIHIIVKVIQSHECRNVQIVYQDIVSNLREIVPNFELSDMIGISAEIINPEQFKTSVEQLKNKREELQQEILSYRSEFNQEAIEACKQLIGQRLGCQACCPGCGSKCDNIENGHTDHKSSNHLAMAFKGWRHVNDQTPSLSLCYQQWHKGALIVGKQKFQPKRQFYVDRASNWLVDLEEKSKTGKFCEENVPPPEQCRAWMAVRLALVRHYNMKDYSTYDEKLYPTDIKSVSINFQPTW</sequence>
<comment type="caution">
    <text evidence="2">The sequence shown here is derived from an EMBL/GenBank/DDBJ whole genome shotgun (WGS) entry which is preliminary data.</text>
</comment>
<dbReference type="AlphaFoldDB" id="A0A816FD78"/>
<evidence type="ECO:0000256" key="1">
    <source>
        <dbReference type="SAM" id="Coils"/>
    </source>
</evidence>
<feature type="coiled-coil region" evidence="1">
    <location>
        <begin position="152"/>
        <end position="190"/>
    </location>
</feature>
<dbReference type="EMBL" id="CAJNOR010011235">
    <property type="protein sequence ID" value="CAF1659904.1"/>
    <property type="molecule type" value="Genomic_DNA"/>
</dbReference>
<reference evidence="2" key="1">
    <citation type="submission" date="2021-02" db="EMBL/GenBank/DDBJ databases">
        <authorList>
            <person name="Nowell W R."/>
        </authorList>
    </citation>
    <scope>NUCLEOTIDE SEQUENCE</scope>
</reference>
<keyword evidence="3" id="KW-1185">Reference proteome</keyword>
<keyword evidence="1" id="KW-0175">Coiled coil</keyword>
<feature type="coiled-coil region" evidence="1">
    <location>
        <begin position="518"/>
        <end position="552"/>
    </location>
</feature>
<accession>A0A816FD78</accession>
<protein>
    <submittedName>
        <fullName evidence="2">Uncharacterized protein</fullName>
    </submittedName>
</protein>
<evidence type="ECO:0000313" key="3">
    <source>
        <dbReference type="Proteomes" id="UP000663828"/>
    </source>
</evidence>
<evidence type="ECO:0000313" key="2">
    <source>
        <dbReference type="EMBL" id="CAF1659904.1"/>
    </source>
</evidence>